<keyword evidence="1" id="KW-1133">Transmembrane helix</keyword>
<dbReference type="Gramene" id="AET5Gv20134300.29">
    <property type="protein sequence ID" value="AET5Gv20134300.29"/>
    <property type="gene ID" value="AET5Gv20134300"/>
</dbReference>
<dbReference type="Proteomes" id="UP000015105">
    <property type="component" value="Chromosome 5D"/>
</dbReference>
<reference evidence="2" key="5">
    <citation type="journal article" date="2021" name="G3 (Bethesda)">
        <title>Aegilops tauschii genome assembly Aet v5.0 features greater sequence contiguity and improved annotation.</title>
        <authorList>
            <person name="Wang L."/>
            <person name="Zhu T."/>
            <person name="Rodriguez J.C."/>
            <person name="Deal K.R."/>
            <person name="Dubcovsky J."/>
            <person name="McGuire P.E."/>
            <person name="Lux T."/>
            <person name="Spannagl M."/>
            <person name="Mayer K.F.X."/>
            <person name="Baldrich P."/>
            <person name="Meyers B.C."/>
            <person name="Huo N."/>
            <person name="Gu Y.Q."/>
            <person name="Zhou H."/>
            <person name="Devos K.M."/>
            <person name="Bennetzen J.L."/>
            <person name="Unver T."/>
            <person name="Budak H."/>
            <person name="Gulick P.J."/>
            <person name="Galiba G."/>
            <person name="Kalapos B."/>
            <person name="Nelson D.R."/>
            <person name="Li P."/>
            <person name="You F.M."/>
            <person name="Luo M.C."/>
            <person name="Dvorak J."/>
        </authorList>
    </citation>
    <scope>NUCLEOTIDE SEQUENCE [LARGE SCALE GENOMIC DNA]</scope>
    <source>
        <strain evidence="2">cv. AL8/78</strain>
    </source>
</reference>
<dbReference type="Gramene" id="AET5Gv20134300.31">
    <property type="protein sequence ID" value="AET5Gv20134300.31"/>
    <property type="gene ID" value="AET5Gv20134300"/>
</dbReference>
<feature type="transmembrane region" description="Helical" evidence="1">
    <location>
        <begin position="63"/>
        <end position="83"/>
    </location>
</feature>
<name>A0A453JNL3_AEGTS</name>
<keyword evidence="1" id="KW-0812">Transmembrane</keyword>
<dbReference type="Gramene" id="AET5Gv20134300.4">
    <property type="protein sequence ID" value="AET5Gv20134300.4"/>
    <property type="gene ID" value="AET5Gv20134300"/>
</dbReference>
<evidence type="ECO:0000313" key="2">
    <source>
        <dbReference type="EnsemblPlants" id="AET5Gv20134300.4"/>
    </source>
</evidence>
<dbReference type="Gramene" id="AET5Gv20134300.3">
    <property type="protein sequence ID" value="AET5Gv20134300.3"/>
    <property type="gene ID" value="AET5Gv20134300"/>
</dbReference>
<reference evidence="2" key="4">
    <citation type="submission" date="2019-03" db="UniProtKB">
        <authorList>
            <consortium name="EnsemblPlants"/>
        </authorList>
    </citation>
    <scope>IDENTIFICATION</scope>
</reference>
<reference evidence="2" key="3">
    <citation type="journal article" date="2017" name="Nature">
        <title>Genome sequence of the progenitor of the wheat D genome Aegilops tauschii.</title>
        <authorList>
            <person name="Luo M.C."/>
            <person name="Gu Y.Q."/>
            <person name="Puiu D."/>
            <person name="Wang H."/>
            <person name="Twardziok S.O."/>
            <person name="Deal K.R."/>
            <person name="Huo N."/>
            <person name="Zhu T."/>
            <person name="Wang L."/>
            <person name="Wang Y."/>
            <person name="McGuire P.E."/>
            <person name="Liu S."/>
            <person name="Long H."/>
            <person name="Ramasamy R.K."/>
            <person name="Rodriguez J.C."/>
            <person name="Van S.L."/>
            <person name="Yuan L."/>
            <person name="Wang Z."/>
            <person name="Xia Z."/>
            <person name="Xiao L."/>
            <person name="Anderson O.D."/>
            <person name="Ouyang S."/>
            <person name="Liang Y."/>
            <person name="Zimin A.V."/>
            <person name="Pertea G."/>
            <person name="Qi P."/>
            <person name="Bennetzen J.L."/>
            <person name="Dai X."/>
            <person name="Dawson M.W."/>
            <person name="Muller H.G."/>
            <person name="Kugler K."/>
            <person name="Rivarola-Duarte L."/>
            <person name="Spannagl M."/>
            <person name="Mayer K.F.X."/>
            <person name="Lu F.H."/>
            <person name="Bevan M.W."/>
            <person name="Leroy P."/>
            <person name="Li P."/>
            <person name="You F.M."/>
            <person name="Sun Q."/>
            <person name="Liu Z."/>
            <person name="Lyons E."/>
            <person name="Wicker T."/>
            <person name="Salzberg S.L."/>
            <person name="Devos K.M."/>
            <person name="Dvorak J."/>
        </authorList>
    </citation>
    <scope>NUCLEOTIDE SEQUENCE [LARGE SCALE GENOMIC DNA]</scope>
    <source>
        <strain evidence="2">cv. AL8/78</strain>
    </source>
</reference>
<accession>A0A453JNL3</accession>
<proteinExistence type="predicted"/>
<reference evidence="3" key="2">
    <citation type="journal article" date="2017" name="Nat. Plants">
        <title>The Aegilops tauschii genome reveals multiple impacts of transposons.</title>
        <authorList>
            <person name="Zhao G."/>
            <person name="Zou C."/>
            <person name="Li K."/>
            <person name="Wang K."/>
            <person name="Li T."/>
            <person name="Gao L."/>
            <person name="Zhang X."/>
            <person name="Wang H."/>
            <person name="Yang Z."/>
            <person name="Liu X."/>
            <person name="Jiang W."/>
            <person name="Mao L."/>
            <person name="Kong X."/>
            <person name="Jiao Y."/>
            <person name="Jia J."/>
        </authorList>
    </citation>
    <scope>NUCLEOTIDE SEQUENCE [LARGE SCALE GENOMIC DNA]</scope>
    <source>
        <strain evidence="3">cv. AL8/78</strain>
    </source>
</reference>
<evidence type="ECO:0000313" key="3">
    <source>
        <dbReference type="Proteomes" id="UP000015105"/>
    </source>
</evidence>
<keyword evidence="1" id="KW-0472">Membrane</keyword>
<protein>
    <submittedName>
        <fullName evidence="2">Uncharacterized protein</fullName>
    </submittedName>
</protein>
<dbReference type="EnsemblPlants" id="AET5Gv20134300.4">
    <property type="protein sequence ID" value="AET5Gv20134300.4"/>
    <property type="gene ID" value="AET5Gv20134300"/>
</dbReference>
<dbReference type="AlphaFoldDB" id="A0A453JNL3"/>
<dbReference type="EnsemblPlants" id="AET5Gv20134300.31">
    <property type="protein sequence ID" value="AET5Gv20134300.31"/>
    <property type="gene ID" value="AET5Gv20134300"/>
</dbReference>
<dbReference type="EnsemblPlants" id="AET5Gv20134300.3">
    <property type="protein sequence ID" value="AET5Gv20134300.3"/>
    <property type="gene ID" value="AET5Gv20134300"/>
</dbReference>
<keyword evidence="3" id="KW-1185">Reference proteome</keyword>
<evidence type="ECO:0000256" key="1">
    <source>
        <dbReference type="SAM" id="Phobius"/>
    </source>
</evidence>
<reference evidence="3" key="1">
    <citation type="journal article" date="2014" name="Science">
        <title>Ancient hybridizations among the ancestral genomes of bread wheat.</title>
        <authorList>
            <consortium name="International Wheat Genome Sequencing Consortium,"/>
            <person name="Marcussen T."/>
            <person name="Sandve S.R."/>
            <person name="Heier L."/>
            <person name="Spannagl M."/>
            <person name="Pfeifer M."/>
            <person name="Jakobsen K.S."/>
            <person name="Wulff B.B."/>
            <person name="Steuernagel B."/>
            <person name="Mayer K.F."/>
            <person name="Olsen O.A."/>
        </authorList>
    </citation>
    <scope>NUCLEOTIDE SEQUENCE [LARGE SCALE GENOMIC DNA]</scope>
    <source>
        <strain evidence="3">cv. AL8/78</strain>
    </source>
</reference>
<sequence>MYGSCNLHIHNSEAIELQSAHNPHRVVHLSVPFRGTHLVDSGEIYYLYLRSSKLKELRWEGYFKIWCCLHVLAACIFLGDVLLADEQII</sequence>
<dbReference type="EnsemblPlants" id="AET5Gv20134300.29">
    <property type="protein sequence ID" value="AET5Gv20134300.29"/>
    <property type="gene ID" value="AET5Gv20134300"/>
</dbReference>
<organism evidence="2 3">
    <name type="scientific">Aegilops tauschii subsp. strangulata</name>
    <name type="common">Goatgrass</name>
    <dbReference type="NCBI Taxonomy" id="200361"/>
    <lineage>
        <taxon>Eukaryota</taxon>
        <taxon>Viridiplantae</taxon>
        <taxon>Streptophyta</taxon>
        <taxon>Embryophyta</taxon>
        <taxon>Tracheophyta</taxon>
        <taxon>Spermatophyta</taxon>
        <taxon>Magnoliopsida</taxon>
        <taxon>Liliopsida</taxon>
        <taxon>Poales</taxon>
        <taxon>Poaceae</taxon>
        <taxon>BOP clade</taxon>
        <taxon>Pooideae</taxon>
        <taxon>Triticodae</taxon>
        <taxon>Triticeae</taxon>
        <taxon>Triticinae</taxon>
        <taxon>Aegilops</taxon>
    </lineage>
</organism>